<gene>
    <name evidence="3" type="ORF">TTHERM_000297109</name>
</gene>
<keyword evidence="1" id="KW-0175">Coiled coil</keyword>
<organism evidence="3 4">
    <name type="scientific">Tetrahymena thermophila (strain SB210)</name>
    <dbReference type="NCBI Taxonomy" id="312017"/>
    <lineage>
        <taxon>Eukaryota</taxon>
        <taxon>Sar</taxon>
        <taxon>Alveolata</taxon>
        <taxon>Ciliophora</taxon>
        <taxon>Intramacronucleata</taxon>
        <taxon>Oligohymenophorea</taxon>
        <taxon>Hymenostomatida</taxon>
        <taxon>Tetrahymenina</taxon>
        <taxon>Tetrahymenidae</taxon>
        <taxon>Tetrahymena</taxon>
    </lineage>
</organism>
<dbReference type="GeneID" id="24438266"/>
<dbReference type="Proteomes" id="UP000009168">
    <property type="component" value="Unassembled WGS sequence"/>
</dbReference>
<protein>
    <submittedName>
        <fullName evidence="3">Uncharacterized protein</fullName>
    </submittedName>
</protein>
<evidence type="ECO:0000256" key="1">
    <source>
        <dbReference type="SAM" id="Coils"/>
    </source>
</evidence>
<accession>W7XKP5</accession>
<dbReference type="EMBL" id="GG662740">
    <property type="protein sequence ID" value="EWS75094.1"/>
    <property type="molecule type" value="Genomic_DNA"/>
</dbReference>
<proteinExistence type="predicted"/>
<dbReference type="RefSeq" id="XP_012652332.1">
    <property type="nucleotide sequence ID" value="XM_012796878.1"/>
</dbReference>
<sequence>MSEQMIIVPNQVLKQQQQQQVSIQQPPTVQYVNQISKDPNTVYIQSPVIRKSINTPNSYGQQQFFQQSLQSPKIVEFQGRQQPTQNQFKQQINPNRSPNFSSILQSIQNGPVRVIADQELTGTPVVRQAAQSQYQVQPIQQNQLPTQVVTYGQPVQQLQSQNSVAYASQPIALANSVFQQIQNQQQSLVQQEQEKYQTPGIFQLANQNPQQAKQQQQQRNLTRRQSLQNLQSYQQFYQSQQQQNQISQEKQDDVRSSLNGNLQKQPIIVSVRQSNLQGSNRNAVQDDSQGPQVIQQSQSYSNYNLRPQEQQMTSNRISEVAGPAIQNYTQVSLQSQSQQQNNNDKKHIVVKERVHVVQDRAKIEELEAKIKSLQESIELQNKAVHSKESEIADLYTRLLEIDHLKRAKERIEQENQSLKLQIEEWQRRYNVLELQAFDKPKTQFIATGYTAYDAERLYNSLKIKQEENEALKTTIARLELNQGQDKILKEEIQRLTDLVDLKTRQCEEWKAKYMNQEILNNKYKIRQEYQDQIISGTLKDNVQVNSETPKMSMIFNENGVYSNVKDVTQLARLVHEKDETPKRSANSVTYNTSALFKKKNELSSPTNAAILGTTSYIDDLKQSKKQKNFN</sequence>
<reference evidence="4" key="1">
    <citation type="journal article" date="2006" name="PLoS Biol.">
        <title>Macronuclear genome sequence of the ciliate Tetrahymena thermophila, a model eukaryote.</title>
        <authorList>
            <person name="Eisen J.A."/>
            <person name="Coyne R.S."/>
            <person name="Wu M."/>
            <person name="Wu D."/>
            <person name="Thiagarajan M."/>
            <person name="Wortman J.R."/>
            <person name="Badger J.H."/>
            <person name="Ren Q."/>
            <person name="Amedeo P."/>
            <person name="Jones K.M."/>
            <person name="Tallon L.J."/>
            <person name="Delcher A.L."/>
            <person name="Salzberg S.L."/>
            <person name="Silva J.C."/>
            <person name="Haas B.J."/>
            <person name="Majoros W.H."/>
            <person name="Farzad M."/>
            <person name="Carlton J.M."/>
            <person name="Smith R.K. Jr."/>
            <person name="Garg J."/>
            <person name="Pearlman R.E."/>
            <person name="Karrer K.M."/>
            <person name="Sun L."/>
            <person name="Manning G."/>
            <person name="Elde N.C."/>
            <person name="Turkewitz A.P."/>
            <person name="Asai D.J."/>
            <person name="Wilkes D.E."/>
            <person name="Wang Y."/>
            <person name="Cai H."/>
            <person name="Collins K."/>
            <person name="Stewart B.A."/>
            <person name="Lee S.R."/>
            <person name="Wilamowska K."/>
            <person name="Weinberg Z."/>
            <person name="Ruzzo W.L."/>
            <person name="Wloga D."/>
            <person name="Gaertig J."/>
            <person name="Frankel J."/>
            <person name="Tsao C.-C."/>
            <person name="Gorovsky M.A."/>
            <person name="Keeling P.J."/>
            <person name="Waller R.F."/>
            <person name="Patron N.J."/>
            <person name="Cherry J.M."/>
            <person name="Stover N.A."/>
            <person name="Krieger C.J."/>
            <person name="del Toro C."/>
            <person name="Ryder H.F."/>
            <person name="Williamson S.C."/>
            <person name="Barbeau R.A."/>
            <person name="Hamilton E.P."/>
            <person name="Orias E."/>
        </authorList>
    </citation>
    <scope>NUCLEOTIDE SEQUENCE [LARGE SCALE GENOMIC DNA]</scope>
    <source>
        <strain evidence="4">SB210</strain>
    </source>
</reference>
<dbReference type="InParanoid" id="W7XKP5"/>
<evidence type="ECO:0000313" key="4">
    <source>
        <dbReference type="Proteomes" id="UP000009168"/>
    </source>
</evidence>
<feature type="coiled-coil region" evidence="1">
    <location>
        <begin position="356"/>
        <end position="512"/>
    </location>
</feature>
<dbReference type="KEGG" id="tet:TTHERM_000297109"/>
<evidence type="ECO:0000313" key="3">
    <source>
        <dbReference type="EMBL" id="EWS75094.1"/>
    </source>
</evidence>
<feature type="region of interest" description="Disordered" evidence="2">
    <location>
        <begin position="275"/>
        <end position="294"/>
    </location>
</feature>
<evidence type="ECO:0000256" key="2">
    <source>
        <dbReference type="SAM" id="MobiDB-lite"/>
    </source>
</evidence>
<name>W7XKP5_TETTS</name>
<dbReference type="AlphaFoldDB" id="W7XKP5"/>
<keyword evidence="4" id="KW-1185">Reference proteome</keyword>